<evidence type="ECO:0000256" key="13">
    <source>
        <dbReference type="ARBA" id="ARBA00046792"/>
    </source>
</evidence>
<feature type="domain" description="ExoI SH3-like" evidence="15">
    <location>
        <begin position="197"/>
        <end position="351"/>
    </location>
</feature>
<dbReference type="InterPro" id="IPR013520">
    <property type="entry name" value="Ribonucl_H"/>
</dbReference>
<dbReference type="PROSITE" id="PS51784">
    <property type="entry name" value="EXOI_SH3"/>
    <property type="match status" value="1"/>
</dbReference>
<comment type="cofactor">
    <cofactor evidence="2">
        <name>Mg(2+)</name>
        <dbReference type="ChEBI" id="CHEBI:18420"/>
    </cofactor>
</comment>
<dbReference type="EMBL" id="JBHSGG010000014">
    <property type="protein sequence ID" value="MFC4727620.1"/>
    <property type="molecule type" value="Genomic_DNA"/>
</dbReference>
<dbReference type="InterPro" id="IPR034747">
    <property type="entry name" value="EXOI_SH3"/>
</dbReference>
<comment type="caution">
    <text evidence="17">The sequence shown here is derived from an EMBL/GenBank/DDBJ whole genome shotgun (WGS) entry which is preliminary data.</text>
</comment>
<keyword evidence="5 14" id="KW-0540">Nuclease</keyword>
<evidence type="ECO:0000259" key="16">
    <source>
        <dbReference type="PROSITE" id="PS51785"/>
    </source>
</evidence>
<dbReference type="Gene3D" id="1.20.1280.70">
    <property type="entry name" value="Exonuclease ExoI, domain 3"/>
    <property type="match status" value="1"/>
</dbReference>
<gene>
    <name evidence="17" type="primary">sbcB</name>
    <name evidence="17" type="ORF">ACFO3Q_05495</name>
</gene>
<name>A0ABV9NIR3_9GAMM</name>
<evidence type="ECO:0000256" key="9">
    <source>
        <dbReference type="ARBA" id="ARBA00022839"/>
    </source>
</evidence>
<dbReference type="RefSeq" id="WP_377003627.1">
    <property type="nucleotide sequence ID" value="NZ_JBHSGG010000014.1"/>
</dbReference>
<evidence type="ECO:0000256" key="8">
    <source>
        <dbReference type="ARBA" id="ARBA00022801"/>
    </source>
</evidence>
<evidence type="ECO:0000256" key="1">
    <source>
        <dbReference type="ARBA" id="ARBA00000563"/>
    </source>
</evidence>
<dbReference type="EC" id="3.1.11.1" evidence="3 14"/>
<dbReference type="InterPro" id="IPR023607">
    <property type="entry name" value="Exodeoxyribonuclease_I"/>
</dbReference>
<reference evidence="18" key="1">
    <citation type="journal article" date="2019" name="Int. J. Syst. Evol. Microbiol.">
        <title>The Global Catalogue of Microorganisms (GCM) 10K type strain sequencing project: providing services to taxonomists for standard genome sequencing and annotation.</title>
        <authorList>
            <consortium name="The Broad Institute Genomics Platform"/>
            <consortium name="The Broad Institute Genome Sequencing Center for Infectious Disease"/>
            <person name="Wu L."/>
            <person name="Ma J."/>
        </authorList>
    </citation>
    <scope>NUCLEOTIDE SEQUENCE [LARGE SCALE GENOMIC DNA]</scope>
    <source>
        <strain evidence="18">CGMCC 1.13574</strain>
    </source>
</reference>
<evidence type="ECO:0000256" key="14">
    <source>
        <dbReference type="PIRNR" id="PIRNR000977"/>
    </source>
</evidence>
<dbReference type="Pfam" id="PF26016">
    <property type="entry name" value="ExoI_C"/>
    <property type="match status" value="1"/>
</dbReference>
<keyword evidence="8 14" id="KW-0378">Hydrolase</keyword>
<keyword evidence="10" id="KW-0460">Magnesium</keyword>
<evidence type="ECO:0000256" key="4">
    <source>
        <dbReference type="ARBA" id="ARBA00019900"/>
    </source>
</evidence>
<keyword evidence="12 14" id="KW-0234">DNA repair</keyword>
<dbReference type="PIRSF" id="PIRSF000977">
    <property type="entry name" value="Exodeoxyribonuclease_I"/>
    <property type="match status" value="1"/>
</dbReference>
<evidence type="ECO:0000259" key="15">
    <source>
        <dbReference type="PROSITE" id="PS51784"/>
    </source>
</evidence>
<keyword evidence="18" id="KW-1185">Reference proteome</keyword>
<evidence type="ECO:0000256" key="5">
    <source>
        <dbReference type="ARBA" id="ARBA00022722"/>
    </source>
</evidence>
<evidence type="ECO:0000313" key="17">
    <source>
        <dbReference type="EMBL" id="MFC4727620.1"/>
    </source>
</evidence>
<dbReference type="InterPro" id="IPR058561">
    <property type="entry name" value="Exonuc_1_C"/>
</dbReference>
<keyword evidence="11" id="KW-0238">DNA-binding</keyword>
<feature type="domain" description="ExoI C-terminal" evidence="16">
    <location>
        <begin position="354"/>
        <end position="475"/>
    </location>
</feature>
<dbReference type="Proteomes" id="UP001595892">
    <property type="component" value="Unassembled WGS sequence"/>
</dbReference>
<dbReference type="GO" id="GO:0008310">
    <property type="term" value="F:single-stranded DNA 3'-5' DNA exonuclease activity"/>
    <property type="evidence" value="ECO:0007669"/>
    <property type="project" value="UniProtKB-EC"/>
</dbReference>
<dbReference type="Pfam" id="PF00929">
    <property type="entry name" value="RNase_T"/>
    <property type="match status" value="1"/>
</dbReference>
<dbReference type="SMART" id="SM00479">
    <property type="entry name" value="EXOIII"/>
    <property type="match status" value="1"/>
</dbReference>
<evidence type="ECO:0000256" key="6">
    <source>
        <dbReference type="ARBA" id="ARBA00022723"/>
    </source>
</evidence>
<evidence type="ECO:0000256" key="3">
    <source>
        <dbReference type="ARBA" id="ARBA00012108"/>
    </source>
</evidence>
<keyword evidence="9 14" id="KW-0269">Exonuclease</keyword>
<comment type="catalytic activity">
    <reaction evidence="1 14">
        <text>Exonucleolytic cleavage in the 3'- to 5'-direction to yield nucleoside 5'-phosphates.</text>
        <dbReference type="EC" id="3.1.11.1"/>
    </reaction>
</comment>
<dbReference type="Pfam" id="PF08411">
    <property type="entry name" value="ExoI_SH3"/>
    <property type="match status" value="1"/>
</dbReference>
<evidence type="ECO:0000256" key="11">
    <source>
        <dbReference type="ARBA" id="ARBA00023125"/>
    </source>
</evidence>
<evidence type="ECO:0000313" key="18">
    <source>
        <dbReference type="Proteomes" id="UP001595892"/>
    </source>
</evidence>
<organism evidence="17 18">
    <name type="scientific">Coralloluteibacterium thermophilum</name>
    <dbReference type="NCBI Taxonomy" id="2707049"/>
    <lineage>
        <taxon>Bacteria</taxon>
        <taxon>Pseudomonadati</taxon>
        <taxon>Pseudomonadota</taxon>
        <taxon>Gammaproteobacteria</taxon>
        <taxon>Lysobacterales</taxon>
        <taxon>Lysobacteraceae</taxon>
        <taxon>Coralloluteibacterium</taxon>
    </lineage>
</organism>
<dbReference type="InterPro" id="IPR012337">
    <property type="entry name" value="RNaseH-like_sf"/>
</dbReference>
<keyword evidence="7 14" id="KW-0227">DNA damage</keyword>
<dbReference type="SUPFAM" id="SSF53098">
    <property type="entry name" value="Ribonuclease H-like"/>
    <property type="match status" value="1"/>
</dbReference>
<protein>
    <recommendedName>
        <fullName evidence="4 14">Exodeoxyribonuclease I</fullName>
        <ecNumber evidence="3 14">3.1.11.1</ecNumber>
    </recommendedName>
</protein>
<accession>A0ABV9NIR3</accession>
<dbReference type="Gene3D" id="3.30.1520.20">
    <property type="entry name" value="Exonuclease ExoI, domain 2"/>
    <property type="match status" value="1"/>
</dbReference>
<comment type="subunit">
    <text evidence="13">Monomer. Interacts with ssb (via C-terminus); this interaction stimulates the exonuclease activity by recruiting the enzyme to its substrate.</text>
</comment>
<dbReference type="Gene3D" id="3.30.420.10">
    <property type="entry name" value="Ribonuclease H-like superfamily/Ribonuclease H"/>
    <property type="match status" value="1"/>
</dbReference>
<evidence type="ECO:0000256" key="7">
    <source>
        <dbReference type="ARBA" id="ARBA00022763"/>
    </source>
</evidence>
<dbReference type="InterPro" id="IPR013620">
    <property type="entry name" value="Exonuc_1_SH3"/>
</dbReference>
<dbReference type="PROSITE" id="PS51785">
    <property type="entry name" value="EXOI_C"/>
    <property type="match status" value="1"/>
</dbReference>
<evidence type="ECO:0000256" key="2">
    <source>
        <dbReference type="ARBA" id="ARBA00001946"/>
    </source>
</evidence>
<proteinExistence type="predicted"/>
<dbReference type="InterPro" id="IPR038649">
    <property type="entry name" value="EXOI_SH3_sf"/>
</dbReference>
<evidence type="ECO:0000256" key="12">
    <source>
        <dbReference type="ARBA" id="ARBA00023204"/>
    </source>
</evidence>
<dbReference type="InterPro" id="IPR036397">
    <property type="entry name" value="RNaseH_sf"/>
</dbReference>
<evidence type="ECO:0000256" key="10">
    <source>
        <dbReference type="ARBA" id="ARBA00022842"/>
    </source>
</evidence>
<keyword evidence="6" id="KW-0479">Metal-binding</keyword>
<dbReference type="NCBIfam" id="NF008746">
    <property type="entry name" value="PRK11779.1"/>
    <property type="match status" value="1"/>
</dbReference>
<sequence>MTAPTFFWYDLETFGRNPRQTRIAQCAGIRTDADLNIVGEPLSLFCRPADDLLPSPGAALVTRITPQQAWRDGLIEAEFVARVHEELAMPGTCAVGYNSLRFDDEFIRHALYRNFYDPYEREWRGGNSRWDLLDFMRLAQALRPDGVEWPKREDGTPSFKLEDLARANGVTQTRAHEALSDVEALIGLARRLRAAQPRLWDYYLGLRDKKRCAAMMGVVEGEPVLHVSGRYPASRHCAALVLPIAQHPSIGNRVIVVDLDQEPDALLALDAEAIADRLYTPRADLPEGEARIGLKEVHLNRCPALVPIRHLRAPDFQRLGIDPDTARARAARLRADPDLPEKLRRVFARPPRSGGGDADGALYDGFIPDADRASFPRVRAAPPEALTPDAFPFRDARFVELLFRYRARNWPESLDAADRARWDAFRAGRLAPGNECSEYDFESYFAEIAAIRAQHPDGEVQVLMDAYADWGQQLRASLPA</sequence>
<dbReference type="CDD" id="cd06138">
    <property type="entry name" value="ExoI_N"/>
    <property type="match status" value="1"/>
</dbReference>